<proteinExistence type="inferred from homology"/>
<keyword evidence="4 5" id="KW-0326">Glycosidase</keyword>
<organism evidence="5">
    <name type="scientific">bioreactor metagenome</name>
    <dbReference type="NCBI Taxonomy" id="1076179"/>
    <lineage>
        <taxon>unclassified sequences</taxon>
        <taxon>metagenomes</taxon>
        <taxon>ecological metagenomes</taxon>
    </lineage>
</organism>
<dbReference type="SUPFAM" id="SSF75005">
    <property type="entry name" value="Arabinanase/levansucrase/invertase"/>
    <property type="match status" value="1"/>
</dbReference>
<dbReference type="EMBL" id="VSSQ01079103">
    <property type="protein sequence ID" value="MPN28719.1"/>
    <property type="molecule type" value="Genomic_DNA"/>
</dbReference>
<dbReference type="Gene3D" id="2.115.10.20">
    <property type="entry name" value="Glycosyl hydrolase domain, family 43"/>
    <property type="match status" value="1"/>
</dbReference>
<dbReference type="EC" id="3.2.1.55" evidence="5"/>
<dbReference type="InterPro" id="IPR050727">
    <property type="entry name" value="GH43_arabinanases"/>
</dbReference>
<evidence type="ECO:0000313" key="5">
    <source>
        <dbReference type="EMBL" id="MPN28719.1"/>
    </source>
</evidence>
<protein>
    <submittedName>
        <fullName evidence="5">Extracellular exo-alpha-(1-&gt;5)-L-arabinofuranosidase ArbA</fullName>
        <ecNumber evidence="5">3.2.1.55</ecNumber>
    </submittedName>
</protein>
<name>A0A645GSC3_9ZZZZ</name>
<dbReference type="PANTHER" id="PTHR43301:SF3">
    <property type="entry name" value="ARABINAN ENDO-1,5-ALPHA-L-ARABINOSIDASE A-RELATED"/>
    <property type="match status" value="1"/>
</dbReference>
<sequence length="173" mass="18967">MQEINATDMKTLIGAKFQIAGKGFEGSYIYPHGGKFWYFASSNSCCEGPDTKYYLSVARADQITGPYKTKNGVDIKTINDFSGAGSTKFLEGDGVNWVGPGHNAEIIEDDHGRTYILYHAVSLAKPWLINAGGATRRPLLMDEVLWGEDGWPYIEGGVPSSTKKTAPYFDVNN</sequence>
<gene>
    <name evidence="5" type="primary">arbA_3</name>
    <name evidence="5" type="ORF">SDC9_176164</name>
</gene>
<reference evidence="5" key="1">
    <citation type="submission" date="2019-08" db="EMBL/GenBank/DDBJ databases">
        <authorList>
            <person name="Kucharzyk K."/>
            <person name="Murdoch R.W."/>
            <person name="Higgins S."/>
            <person name="Loffler F."/>
        </authorList>
    </citation>
    <scope>NUCLEOTIDE SEQUENCE</scope>
</reference>
<comment type="caution">
    <text evidence="5">The sequence shown here is derived from an EMBL/GenBank/DDBJ whole genome shotgun (WGS) entry which is preliminary data.</text>
</comment>
<dbReference type="GO" id="GO:0005975">
    <property type="term" value="P:carbohydrate metabolic process"/>
    <property type="evidence" value="ECO:0007669"/>
    <property type="project" value="InterPro"/>
</dbReference>
<dbReference type="InterPro" id="IPR006710">
    <property type="entry name" value="Glyco_hydro_43"/>
</dbReference>
<comment type="similarity">
    <text evidence="2">Belongs to the glycosyl hydrolase 43 family.</text>
</comment>
<dbReference type="AlphaFoldDB" id="A0A645GSC3"/>
<dbReference type="GO" id="GO:0046556">
    <property type="term" value="F:alpha-L-arabinofuranosidase activity"/>
    <property type="evidence" value="ECO:0007669"/>
    <property type="project" value="UniProtKB-EC"/>
</dbReference>
<dbReference type="InterPro" id="IPR023296">
    <property type="entry name" value="Glyco_hydro_beta-prop_sf"/>
</dbReference>
<evidence type="ECO:0000256" key="3">
    <source>
        <dbReference type="ARBA" id="ARBA00022801"/>
    </source>
</evidence>
<evidence type="ECO:0000256" key="4">
    <source>
        <dbReference type="ARBA" id="ARBA00023295"/>
    </source>
</evidence>
<dbReference type="Pfam" id="PF04616">
    <property type="entry name" value="Glyco_hydro_43"/>
    <property type="match status" value="1"/>
</dbReference>
<keyword evidence="3 5" id="KW-0378">Hydrolase</keyword>
<dbReference type="PANTHER" id="PTHR43301">
    <property type="entry name" value="ARABINAN ENDO-1,5-ALPHA-L-ARABINOSIDASE"/>
    <property type="match status" value="1"/>
</dbReference>
<evidence type="ECO:0000256" key="1">
    <source>
        <dbReference type="ARBA" id="ARBA00004834"/>
    </source>
</evidence>
<comment type="pathway">
    <text evidence="1">Glycan metabolism; L-arabinan degradation.</text>
</comment>
<evidence type="ECO:0000256" key="2">
    <source>
        <dbReference type="ARBA" id="ARBA00009865"/>
    </source>
</evidence>
<accession>A0A645GSC3</accession>